<evidence type="ECO:0000313" key="2">
    <source>
        <dbReference type="Proteomes" id="UP000827872"/>
    </source>
</evidence>
<dbReference type="Proteomes" id="UP000827872">
    <property type="component" value="Linkage Group LG08"/>
</dbReference>
<sequence>MVCGLLTELLPRALQLLVLPCSGHPEARGDRQRGVGPADLCVETLPQGRWSRGWSLETRLDGLREKRPWEVVSCLGKEAAECKEGVKARDTPCSKDLECRSREWVVPERNPDSLRRGEEGAEWMWGRSSPAKSPKGSPDWTSALLPLLPGHHGGLPSGGGADPPPPTCHGHLSKFHPTFSAPLRRSLETWGLRLVLGRPSVPGEEGTQAPGDAVEKSLLAMLFGLLREDPSAGHLASLLEESGRRGDSQLVYWAQVDSGRPRHRSIKLSSLDLLEAMTQLPSITILEGCMGWAPFSGAVGRLPGPTRKGSIREKAREDPERPWRASMFNLVSICELFWNHLSIGQQSSFREATALQHALLLLGRREDYLKGDLAHLLYDLQMGRSPLKPHLCAGKEGVSCCCCWVFQVEWDCRLGMKLSFQPASTNARKMQGL</sequence>
<name>A0ACB8F7A7_9SAUR</name>
<organism evidence="1 2">
    <name type="scientific">Sphaerodactylus townsendi</name>
    <dbReference type="NCBI Taxonomy" id="933632"/>
    <lineage>
        <taxon>Eukaryota</taxon>
        <taxon>Metazoa</taxon>
        <taxon>Chordata</taxon>
        <taxon>Craniata</taxon>
        <taxon>Vertebrata</taxon>
        <taxon>Euteleostomi</taxon>
        <taxon>Lepidosauria</taxon>
        <taxon>Squamata</taxon>
        <taxon>Bifurcata</taxon>
        <taxon>Gekkota</taxon>
        <taxon>Sphaerodactylidae</taxon>
        <taxon>Sphaerodactylus</taxon>
    </lineage>
</organism>
<accession>A0ACB8F7A7</accession>
<protein>
    <submittedName>
        <fullName evidence="1">Uncharacterized protein</fullName>
    </submittedName>
</protein>
<proteinExistence type="predicted"/>
<gene>
    <name evidence="1" type="ORF">K3G42_002819</name>
</gene>
<keyword evidence="2" id="KW-1185">Reference proteome</keyword>
<comment type="caution">
    <text evidence="1">The sequence shown here is derived from an EMBL/GenBank/DDBJ whole genome shotgun (WGS) entry which is preliminary data.</text>
</comment>
<dbReference type="EMBL" id="CM037621">
    <property type="protein sequence ID" value="KAH8001227.1"/>
    <property type="molecule type" value="Genomic_DNA"/>
</dbReference>
<reference evidence="1" key="1">
    <citation type="submission" date="2021-08" db="EMBL/GenBank/DDBJ databases">
        <title>The first chromosome-level gecko genome reveals the dynamic sex chromosomes of Neotropical dwarf geckos (Sphaerodactylidae: Sphaerodactylus).</title>
        <authorList>
            <person name="Pinto B.J."/>
            <person name="Keating S.E."/>
            <person name="Gamble T."/>
        </authorList>
    </citation>
    <scope>NUCLEOTIDE SEQUENCE</scope>
    <source>
        <strain evidence="1">TG3544</strain>
    </source>
</reference>
<evidence type="ECO:0000313" key="1">
    <source>
        <dbReference type="EMBL" id="KAH8001227.1"/>
    </source>
</evidence>